<keyword evidence="10" id="KW-1185">Reference proteome</keyword>
<comment type="similarity">
    <text evidence="2">Belongs to the AzlC family.</text>
</comment>
<evidence type="ECO:0000256" key="2">
    <source>
        <dbReference type="ARBA" id="ARBA00010735"/>
    </source>
</evidence>
<feature type="transmembrane region" description="Helical" evidence="8">
    <location>
        <begin position="135"/>
        <end position="160"/>
    </location>
</feature>
<dbReference type="PANTHER" id="PTHR34979">
    <property type="entry name" value="INNER MEMBRANE PROTEIN YGAZ"/>
    <property type="match status" value="1"/>
</dbReference>
<keyword evidence="4" id="KW-1003">Cell membrane</keyword>
<accession>A0A2U1T4K4</accession>
<evidence type="ECO:0000313" key="9">
    <source>
        <dbReference type="EMBL" id="PWC00934.1"/>
    </source>
</evidence>
<dbReference type="PANTHER" id="PTHR34979:SF1">
    <property type="entry name" value="INNER MEMBRANE PROTEIN YGAZ"/>
    <property type="match status" value="1"/>
</dbReference>
<feature type="transmembrane region" description="Helical" evidence="8">
    <location>
        <begin position="73"/>
        <end position="92"/>
    </location>
</feature>
<dbReference type="GO" id="GO:0005886">
    <property type="term" value="C:plasma membrane"/>
    <property type="evidence" value="ECO:0007669"/>
    <property type="project" value="UniProtKB-SubCell"/>
</dbReference>
<dbReference type="EMBL" id="QEEZ01000024">
    <property type="protein sequence ID" value="PWC00934.1"/>
    <property type="molecule type" value="Genomic_DNA"/>
</dbReference>
<evidence type="ECO:0000256" key="8">
    <source>
        <dbReference type="SAM" id="Phobius"/>
    </source>
</evidence>
<evidence type="ECO:0000256" key="6">
    <source>
        <dbReference type="ARBA" id="ARBA00022989"/>
    </source>
</evidence>
<keyword evidence="7 8" id="KW-0472">Membrane</keyword>
<dbReference type="Proteomes" id="UP000244989">
    <property type="component" value="Unassembled WGS sequence"/>
</dbReference>
<reference evidence="10" key="1">
    <citation type="submission" date="2018-04" db="EMBL/GenBank/DDBJ databases">
        <authorList>
            <person name="Liu S."/>
            <person name="Wang Z."/>
            <person name="Li J."/>
        </authorList>
    </citation>
    <scope>NUCLEOTIDE SEQUENCE [LARGE SCALE GENOMIC DNA]</scope>
    <source>
        <strain evidence="10">2189</strain>
    </source>
</reference>
<proteinExistence type="inferred from homology"/>
<name>A0A2U1T4K4_9CORY</name>
<keyword evidence="5 8" id="KW-0812">Transmembrane</keyword>
<dbReference type="OrthoDB" id="3181706at2"/>
<keyword evidence="3" id="KW-0813">Transport</keyword>
<feature type="transmembrane region" description="Helical" evidence="8">
    <location>
        <begin position="166"/>
        <end position="182"/>
    </location>
</feature>
<comment type="subcellular location">
    <subcellularLocation>
        <location evidence="1">Cell membrane</location>
        <topology evidence="1">Multi-pass membrane protein</topology>
    </subcellularLocation>
</comment>
<evidence type="ECO:0000256" key="4">
    <source>
        <dbReference type="ARBA" id="ARBA00022475"/>
    </source>
</evidence>
<evidence type="ECO:0000256" key="7">
    <source>
        <dbReference type="ARBA" id="ARBA00023136"/>
    </source>
</evidence>
<protein>
    <submittedName>
        <fullName evidence="9">Branched-chain amino acid ABC transporter permease</fullName>
    </submittedName>
</protein>
<organism evidence="9 10">
    <name type="scientific">Corynebacterium yudongzhengii</name>
    <dbReference type="NCBI Taxonomy" id="2080740"/>
    <lineage>
        <taxon>Bacteria</taxon>
        <taxon>Bacillati</taxon>
        <taxon>Actinomycetota</taxon>
        <taxon>Actinomycetes</taxon>
        <taxon>Mycobacteriales</taxon>
        <taxon>Corynebacteriaceae</taxon>
        <taxon>Corynebacterium</taxon>
    </lineage>
</organism>
<evidence type="ECO:0000256" key="5">
    <source>
        <dbReference type="ARBA" id="ARBA00022692"/>
    </source>
</evidence>
<evidence type="ECO:0000256" key="3">
    <source>
        <dbReference type="ARBA" id="ARBA00022448"/>
    </source>
</evidence>
<comment type="caution">
    <text evidence="9">The sequence shown here is derived from an EMBL/GenBank/DDBJ whole genome shotgun (WGS) entry which is preliminary data.</text>
</comment>
<gene>
    <name evidence="9" type="ORF">DF222_10190</name>
</gene>
<feature type="transmembrane region" description="Helical" evidence="8">
    <location>
        <begin position="20"/>
        <end position="38"/>
    </location>
</feature>
<evidence type="ECO:0000256" key="1">
    <source>
        <dbReference type="ARBA" id="ARBA00004651"/>
    </source>
</evidence>
<dbReference type="InterPro" id="IPR011606">
    <property type="entry name" value="Brnchd-chn_aa_trnsp_permease"/>
</dbReference>
<evidence type="ECO:0000313" key="10">
    <source>
        <dbReference type="Proteomes" id="UP000244989"/>
    </source>
</evidence>
<dbReference type="AlphaFoldDB" id="A0A2U1T4K4"/>
<keyword evidence="6 8" id="KW-1133">Transmembrane helix</keyword>
<dbReference type="GO" id="GO:1903785">
    <property type="term" value="P:L-valine transmembrane transport"/>
    <property type="evidence" value="ECO:0007669"/>
    <property type="project" value="TreeGrafter"/>
</dbReference>
<feature type="transmembrane region" description="Helical" evidence="8">
    <location>
        <begin position="189"/>
        <end position="205"/>
    </location>
</feature>
<dbReference type="Pfam" id="PF03591">
    <property type="entry name" value="AzlC"/>
    <property type="match status" value="1"/>
</dbReference>
<sequence length="245" mass="26615">MTDSSRSVRAEVAAGLRDSWIVGLGLIPLGLAFGLLVVQMGFAWWWAPIFSFVIYAGSMEFLALGLVTAGTGWLSALVTGFLVNFRHIFYGLTYPRHRIRSRVGKAYATYALTDEVYAITGRFGADGRGISGARLLTITAFCQALWIIPGMLGALGGTALQIDLEGLDFALTALFVVLALEAFDNNRDVSLVVSAVILALLAAAIAPGQLLIFALCAYFGVLLVRYHLPRLDERLTWRPLGRKED</sequence>
<dbReference type="RefSeq" id="WP_108432478.1">
    <property type="nucleotide sequence ID" value="NZ_CP026947.1"/>
</dbReference>
<dbReference type="KEGG" id="cyz:C3B44_11485"/>